<keyword evidence="1" id="KW-1133">Transmembrane helix</keyword>
<accession>A0A0H5C6M0</accession>
<dbReference type="Proteomes" id="UP000038830">
    <property type="component" value="Unassembled WGS sequence"/>
</dbReference>
<dbReference type="EMBL" id="CDQK01000004">
    <property type="protein sequence ID" value="CEP23522.1"/>
    <property type="molecule type" value="Genomic_DNA"/>
</dbReference>
<reference evidence="3" key="1">
    <citation type="journal article" date="2015" name="J. Biotechnol.">
        <title>The structure of the Cyberlindnera jadinii genome and its relation to Candida utilis analyzed by the occurrence of single nucleotide polymorphisms.</title>
        <authorList>
            <person name="Rupp O."/>
            <person name="Brinkrolf K."/>
            <person name="Buerth C."/>
            <person name="Kunigo M."/>
            <person name="Schneider J."/>
            <person name="Jaenicke S."/>
            <person name="Goesmann A."/>
            <person name="Puehler A."/>
            <person name="Jaeger K.-E."/>
            <person name="Ernst J.F."/>
        </authorList>
    </citation>
    <scope>NUCLEOTIDE SEQUENCE [LARGE SCALE GENOMIC DNA]</scope>
    <source>
        <strain evidence="3">ATCC 18201 / CBS 1600 / BCRC 20928 / JCM 3617 / NBRC 0987 / NRRL Y-1542</strain>
    </source>
</reference>
<keyword evidence="1" id="KW-0812">Transmembrane</keyword>
<evidence type="ECO:0000256" key="1">
    <source>
        <dbReference type="SAM" id="Phobius"/>
    </source>
</evidence>
<proteinExistence type="predicted"/>
<keyword evidence="1" id="KW-0472">Membrane</keyword>
<protein>
    <submittedName>
        <fullName evidence="2">Uncharacterized protein</fullName>
    </submittedName>
</protein>
<sequence length="51" mass="5557">MRWSSSSGVCSWSAFKSETSFESSTLSDWFSSLIFFNAISIGLITALSALL</sequence>
<name>A0A0H5C6M0_CYBJN</name>
<gene>
    <name evidence="2" type="ORF">BN1211_4132</name>
</gene>
<evidence type="ECO:0000313" key="2">
    <source>
        <dbReference type="EMBL" id="CEP23522.1"/>
    </source>
</evidence>
<feature type="transmembrane region" description="Helical" evidence="1">
    <location>
        <begin position="29"/>
        <end position="50"/>
    </location>
</feature>
<evidence type="ECO:0000313" key="3">
    <source>
        <dbReference type="Proteomes" id="UP000038830"/>
    </source>
</evidence>
<dbReference type="AlphaFoldDB" id="A0A0H5C6M0"/>
<organism evidence="2 3">
    <name type="scientific">Cyberlindnera jadinii (strain ATCC 18201 / CBS 1600 / BCRC 20928 / JCM 3617 / NBRC 0987 / NRRL Y-1542)</name>
    <name type="common">Torula yeast</name>
    <name type="synonym">Candida utilis</name>
    <dbReference type="NCBI Taxonomy" id="983966"/>
    <lineage>
        <taxon>Eukaryota</taxon>
        <taxon>Fungi</taxon>
        <taxon>Dikarya</taxon>
        <taxon>Ascomycota</taxon>
        <taxon>Saccharomycotina</taxon>
        <taxon>Saccharomycetes</taxon>
        <taxon>Phaffomycetales</taxon>
        <taxon>Phaffomycetaceae</taxon>
        <taxon>Cyberlindnera</taxon>
    </lineage>
</organism>